<keyword evidence="3" id="KW-0288">FMN</keyword>
<proteinExistence type="predicted"/>
<dbReference type="Gene3D" id="3.20.20.70">
    <property type="entry name" value="Aldolase class I"/>
    <property type="match status" value="2"/>
</dbReference>
<dbReference type="InterPro" id="IPR001810">
    <property type="entry name" value="F-box_dom"/>
</dbReference>
<dbReference type="Proteomes" id="UP000237631">
    <property type="component" value="Unassembled WGS sequence"/>
</dbReference>
<sequence length="746" mass="83210">MMTDFHVVHAGQFALRGAALVTLEATAVLPSGLNSVQDAGLWSDEHIAPVKRVVDFIHSQSKHAAIQLQHAGRKASICPPWLGLRTVPEKYGGFPDGVLAPTAESWNDNYATPKEMTEEEIWQVIEAFGQAAKRAVKAGCRIVAVHGAHGYLIHSFASPASNKRTDQWGGSFESRIRFAVEVDWLPPDEGWELSDTLRFAPILAAEGIDMLDVSSGGTDRRQKVEMGPQYQVKFAKAAKDLKIPGLYIGAVGWIRDGATVADIIENDKADFCSVAREFLRDPNFVQRVALEVGTKIAWPDQYHRASMAGSYVESTTSISTDTNAHVLITRDNTLDNAKAPSALDSNEPRFIRYKTSSLASSITATIGAMKSAMTVGNCAFVKLPTELRLQIAGYLEDSDLITLRALCSTLAHDTADRFADRFFRARRHRYVPSSLGALLEISASRFASHIQLLEIESRRLDFLIPRLPATLFADMQGQLRTILKNLATTSTCKRINVVAGPRSTHHSIALNAVLLALIENDYDIDTLGCAFWGPEHYPPNSDTLSQDQLPSNPRIRIDGLVRFLSSLPCLALTVPPLSEHTFDNAKTSCNELQKAVALCDTIPKLIFRGHSRRELHWARKDMWRLPLHTIILEGITIEGEDDLTSLLQVMKDSLRNVRLSQMRHRGEFGWQLILPWIGRHLALDSVKFEELVNIDYSNHPTSPQELTSKPYSYEDSGRERIHAHLLHLDQDSERWEPRLWVDEAQN</sequence>
<name>A0A2S6CDI5_9PEZI</name>
<keyword evidence="8" id="KW-1185">Reference proteome</keyword>
<gene>
    <name evidence="7" type="ORF">CBER1_00111</name>
</gene>
<comment type="caution">
    <text evidence="7">The sequence shown here is derived from an EMBL/GenBank/DDBJ whole genome shotgun (WGS) entry which is preliminary data.</text>
</comment>
<reference evidence="8" key="1">
    <citation type="journal article" date="2017" name="bioRxiv">
        <title>Conservation of a gene cluster reveals novel cercosporin biosynthetic mechanisms and extends production to the genus Colletotrichum.</title>
        <authorList>
            <person name="de Jonge R."/>
            <person name="Ebert M.K."/>
            <person name="Huitt-Roehl C.R."/>
            <person name="Pal P."/>
            <person name="Suttle J.C."/>
            <person name="Spanner R.E."/>
            <person name="Neubauer J.D."/>
            <person name="Jurick W.M.II."/>
            <person name="Stott K.A."/>
            <person name="Secor G.A."/>
            <person name="Thomma B.P.H.J."/>
            <person name="Van de Peer Y."/>
            <person name="Townsend C.A."/>
            <person name="Bolton M.D."/>
        </authorList>
    </citation>
    <scope>NUCLEOTIDE SEQUENCE [LARGE SCALE GENOMIC DNA]</scope>
    <source>
        <strain evidence="8">CBS538.71</strain>
    </source>
</reference>
<keyword evidence="4" id="KW-0521">NADP</keyword>
<dbReference type="InterPro" id="IPR013785">
    <property type="entry name" value="Aldolase_TIM"/>
</dbReference>
<evidence type="ECO:0000256" key="5">
    <source>
        <dbReference type="ARBA" id="ARBA00023002"/>
    </source>
</evidence>
<evidence type="ECO:0000256" key="4">
    <source>
        <dbReference type="ARBA" id="ARBA00022857"/>
    </source>
</evidence>
<dbReference type="PROSITE" id="PS50181">
    <property type="entry name" value="FBOX"/>
    <property type="match status" value="1"/>
</dbReference>
<evidence type="ECO:0000313" key="8">
    <source>
        <dbReference type="Proteomes" id="UP000237631"/>
    </source>
</evidence>
<dbReference type="GO" id="GO:0050661">
    <property type="term" value="F:NADP binding"/>
    <property type="evidence" value="ECO:0007669"/>
    <property type="project" value="InterPro"/>
</dbReference>
<dbReference type="Pfam" id="PF00724">
    <property type="entry name" value="Oxidored_FMN"/>
    <property type="match status" value="1"/>
</dbReference>
<keyword evidence="2" id="KW-0285">Flavoprotein</keyword>
<dbReference type="InterPro" id="IPR001155">
    <property type="entry name" value="OxRdtase_FMN_N"/>
</dbReference>
<evidence type="ECO:0000313" key="7">
    <source>
        <dbReference type="EMBL" id="PPJ57785.1"/>
    </source>
</evidence>
<accession>A0A2S6CDI5</accession>
<dbReference type="OrthoDB" id="72788at2759"/>
<dbReference type="GO" id="GO:0003959">
    <property type="term" value="F:NADPH dehydrogenase activity"/>
    <property type="evidence" value="ECO:0007669"/>
    <property type="project" value="InterPro"/>
</dbReference>
<dbReference type="GO" id="GO:0010181">
    <property type="term" value="F:FMN binding"/>
    <property type="evidence" value="ECO:0007669"/>
    <property type="project" value="InterPro"/>
</dbReference>
<dbReference type="SUPFAM" id="SSF51395">
    <property type="entry name" value="FMN-linked oxidoreductases"/>
    <property type="match status" value="1"/>
</dbReference>
<organism evidence="7 8">
    <name type="scientific">Cercospora berteroae</name>
    <dbReference type="NCBI Taxonomy" id="357750"/>
    <lineage>
        <taxon>Eukaryota</taxon>
        <taxon>Fungi</taxon>
        <taxon>Dikarya</taxon>
        <taxon>Ascomycota</taxon>
        <taxon>Pezizomycotina</taxon>
        <taxon>Dothideomycetes</taxon>
        <taxon>Dothideomycetidae</taxon>
        <taxon>Mycosphaerellales</taxon>
        <taxon>Mycosphaerellaceae</taxon>
        <taxon>Cercospora</taxon>
    </lineage>
</organism>
<protein>
    <recommendedName>
        <fullName evidence="6">F-box domain-containing protein</fullName>
    </recommendedName>
</protein>
<dbReference type="PANTHER" id="PTHR43303:SF4">
    <property type="entry name" value="NADPH DEHYDROGENASE C23G7.10C-RELATED"/>
    <property type="match status" value="1"/>
</dbReference>
<evidence type="ECO:0000256" key="3">
    <source>
        <dbReference type="ARBA" id="ARBA00022643"/>
    </source>
</evidence>
<dbReference type="InterPro" id="IPR044152">
    <property type="entry name" value="YqjM-like"/>
</dbReference>
<comment type="cofactor">
    <cofactor evidence="1">
        <name>FMN</name>
        <dbReference type="ChEBI" id="CHEBI:58210"/>
    </cofactor>
</comment>
<dbReference type="EMBL" id="PNEN01000488">
    <property type="protein sequence ID" value="PPJ57785.1"/>
    <property type="molecule type" value="Genomic_DNA"/>
</dbReference>
<evidence type="ECO:0000256" key="2">
    <source>
        <dbReference type="ARBA" id="ARBA00022630"/>
    </source>
</evidence>
<dbReference type="AlphaFoldDB" id="A0A2S6CDI5"/>
<evidence type="ECO:0000256" key="1">
    <source>
        <dbReference type="ARBA" id="ARBA00001917"/>
    </source>
</evidence>
<evidence type="ECO:0000259" key="6">
    <source>
        <dbReference type="PROSITE" id="PS50181"/>
    </source>
</evidence>
<dbReference type="PANTHER" id="PTHR43303">
    <property type="entry name" value="NADPH DEHYDROGENASE C23G7.10C-RELATED"/>
    <property type="match status" value="1"/>
</dbReference>
<feature type="domain" description="F-box" evidence="6">
    <location>
        <begin position="377"/>
        <end position="426"/>
    </location>
</feature>
<dbReference type="STRING" id="357750.A0A2S6CDI5"/>
<keyword evidence="5" id="KW-0560">Oxidoreductase</keyword>